<organism evidence="10 11">
    <name type="scientific">Steinernema carpocapsae</name>
    <name type="common">Entomopathogenic nematode</name>
    <dbReference type="NCBI Taxonomy" id="34508"/>
    <lineage>
        <taxon>Eukaryota</taxon>
        <taxon>Metazoa</taxon>
        <taxon>Ecdysozoa</taxon>
        <taxon>Nematoda</taxon>
        <taxon>Chromadorea</taxon>
        <taxon>Rhabditida</taxon>
        <taxon>Tylenchina</taxon>
        <taxon>Panagrolaimomorpha</taxon>
        <taxon>Strongyloidoidea</taxon>
        <taxon>Steinernematidae</taxon>
        <taxon>Steinernema</taxon>
    </lineage>
</organism>
<dbReference type="GO" id="GO:0031492">
    <property type="term" value="F:nucleosomal DNA binding"/>
    <property type="evidence" value="ECO:0007669"/>
    <property type="project" value="TreeGrafter"/>
</dbReference>
<keyword evidence="5 7" id="KW-0238">DNA-binding</keyword>
<evidence type="ECO:0000256" key="2">
    <source>
        <dbReference type="ARBA" id="ARBA00004286"/>
    </source>
</evidence>
<dbReference type="PROSITE" id="PS51504">
    <property type="entry name" value="H15"/>
    <property type="match status" value="1"/>
</dbReference>
<feature type="compositionally biased region" description="Basic residues" evidence="8">
    <location>
        <begin position="184"/>
        <end position="197"/>
    </location>
</feature>
<evidence type="ECO:0000256" key="7">
    <source>
        <dbReference type="RuleBase" id="RU003894"/>
    </source>
</evidence>
<feature type="compositionally biased region" description="Low complexity" evidence="8">
    <location>
        <begin position="1"/>
        <end position="26"/>
    </location>
</feature>
<feature type="compositionally biased region" description="Low complexity" evidence="8">
    <location>
        <begin position="231"/>
        <end position="240"/>
    </location>
</feature>
<dbReference type="EMBL" id="AZBU02000004">
    <property type="protein sequence ID" value="TKR80225.1"/>
    <property type="molecule type" value="Genomic_DNA"/>
</dbReference>
<dbReference type="SUPFAM" id="SSF46785">
    <property type="entry name" value="Winged helix' DNA-binding domain"/>
    <property type="match status" value="1"/>
</dbReference>
<evidence type="ECO:0000256" key="8">
    <source>
        <dbReference type="SAM" id="MobiDB-lite"/>
    </source>
</evidence>
<evidence type="ECO:0000256" key="1">
    <source>
        <dbReference type="ARBA" id="ARBA00004123"/>
    </source>
</evidence>
<dbReference type="OrthoDB" id="1110759at2759"/>
<dbReference type="GO" id="GO:0005634">
    <property type="term" value="C:nucleus"/>
    <property type="evidence" value="ECO:0007669"/>
    <property type="project" value="UniProtKB-SubCell"/>
</dbReference>
<evidence type="ECO:0000256" key="3">
    <source>
        <dbReference type="ARBA" id="ARBA00022454"/>
    </source>
</evidence>
<reference evidence="10 11" key="2">
    <citation type="journal article" date="2019" name="G3 (Bethesda)">
        <title>Hybrid Assembly of the Genome of the Entomopathogenic Nematode Steinernema carpocapsae Identifies the X-Chromosome.</title>
        <authorList>
            <person name="Serra L."/>
            <person name="Macchietto M."/>
            <person name="Macias-Munoz A."/>
            <person name="McGill C.J."/>
            <person name="Rodriguez I.M."/>
            <person name="Rodriguez B."/>
            <person name="Murad R."/>
            <person name="Mortazavi A."/>
        </authorList>
    </citation>
    <scope>NUCLEOTIDE SEQUENCE [LARGE SCALE GENOMIC DNA]</scope>
    <source>
        <strain evidence="10 11">ALL</strain>
    </source>
</reference>
<feature type="compositionally biased region" description="Basic and acidic residues" evidence="8">
    <location>
        <begin position="28"/>
        <end position="37"/>
    </location>
</feature>
<proteinExistence type="inferred from homology"/>
<reference evidence="10 11" key="1">
    <citation type="journal article" date="2015" name="Genome Biol.">
        <title>Comparative genomics of Steinernema reveals deeply conserved gene regulatory networks.</title>
        <authorList>
            <person name="Dillman A.R."/>
            <person name="Macchietto M."/>
            <person name="Porter C.F."/>
            <person name="Rogers A."/>
            <person name="Williams B."/>
            <person name="Antoshechkin I."/>
            <person name="Lee M.M."/>
            <person name="Goodwin Z."/>
            <person name="Lu X."/>
            <person name="Lewis E.E."/>
            <person name="Goodrich-Blair H."/>
            <person name="Stock S.P."/>
            <person name="Adams B.J."/>
            <person name="Sternberg P.W."/>
            <person name="Mortazavi A."/>
        </authorList>
    </citation>
    <scope>NUCLEOTIDE SEQUENCE [LARGE SCALE GENOMIC DNA]</scope>
    <source>
        <strain evidence="10 11">ALL</strain>
    </source>
</reference>
<feature type="region of interest" description="Disordered" evidence="8">
    <location>
        <begin position="1"/>
        <end position="47"/>
    </location>
</feature>
<dbReference type="CDD" id="cd00073">
    <property type="entry name" value="H15"/>
    <property type="match status" value="1"/>
</dbReference>
<dbReference type="Pfam" id="PF00538">
    <property type="entry name" value="Linker_histone"/>
    <property type="match status" value="1"/>
</dbReference>
<sequence>MSDVAPAVPAPVSSVPKRAARVPKVAAPKKEKKETKPKAAGVKKPTPAHPTYQVMIKKAIEALKEKNGSSKAAIFKYICSNFSVGDNQIQINSHLRQALKRQTTSGFLKQTSGSGASGSFRVAEKAAKKVAKKPVAVKPKKTAALKNEKKAPVAKKSVAKIPSPKKATGEKKTAKKPAIEKKAAKPKVAKATIKKTGKALGAKKVPTPKKMKAAPAKSVAKKPAAAKKAPKAAAAPAVKA</sequence>
<dbReference type="AlphaFoldDB" id="A0A4V6A2R7"/>
<name>A0A4V6A2R7_STECR</name>
<evidence type="ECO:0000256" key="6">
    <source>
        <dbReference type="ARBA" id="ARBA00023242"/>
    </source>
</evidence>
<dbReference type="GO" id="GO:0000786">
    <property type="term" value="C:nucleosome"/>
    <property type="evidence" value="ECO:0007669"/>
    <property type="project" value="InterPro"/>
</dbReference>
<feature type="compositionally biased region" description="Low complexity" evidence="8">
    <location>
        <begin position="213"/>
        <end position="223"/>
    </location>
</feature>
<dbReference type="PRINTS" id="PR00624">
    <property type="entry name" value="HISTONEH5"/>
</dbReference>
<evidence type="ECO:0000259" key="9">
    <source>
        <dbReference type="PROSITE" id="PS51504"/>
    </source>
</evidence>
<protein>
    <recommendedName>
        <fullName evidence="9">H15 domain-containing protein</fullName>
    </recommendedName>
</protein>
<feature type="compositionally biased region" description="Low complexity" evidence="8">
    <location>
        <begin position="154"/>
        <end position="166"/>
    </location>
</feature>
<dbReference type="GO" id="GO:0003690">
    <property type="term" value="F:double-stranded DNA binding"/>
    <property type="evidence" value="ECO:0007669"/>
    <property type="project" value="TreeGrafter"/>
</dbReference>
<dbReference type="InterPro" id="IPR005819">
    <property type="entry name" value="H1/H5"/>
</dbReference>
<comment type="caution">
    <text evidence="10">The sequence shown here is derived from an EMBL/GenBank/DDBJ whole genome shotgun (WGS) entry which is preliminary data.</text>
</comment>
<dbReference type="Proteomes" id="UP000298663">
    <property type="component" value="Unassembled WGS sequence"/>
</dbReference>
<accession>A0A4V6A2R7</accession>
<feature type="compositionally biased region" description="Basic and acidic residues" evidence="8">
    <location>
        <begin position="167"/>
        <end position="183"/>
    </location>
</feature>
<dbReference type="SMART" id="SM00526">
    <property type="entry name" value="H15"/>
    <property type="match status" value="1"/>
</dbReference>
<comment type="subcellular location">
    <subcellularLocation>
        <location evidence="2">Chromosome</location>
    </subcellularLocation>
    <subcellularLocation>
        <location evidence="1 7">Nucleus</location>
    </subcellularLocation>
</comment>
<dbReference type="GO" id="GO:0030261">
    <property type="term" value="P:chromosome condensation"/>
    <property type="evidence" value="ECO:0007669"/>
    <property type="project" value="TreeGrafter"/>
</dbReference>
<dbReference type="FunFam" id="1.10.10.10:FF:000140">
    <property type="entry name" value="Histone H1.0"/>
    <property type="match status" value="1"/>
</dbReference>
<dbReference type="Gene3D" id="1.10.10.10">
    <property type="entry name" value="Winged helix-like DNA-binding domain superfamily/Winged helix DNA-binding domain"/>
    <property type="match status" value="1"/>
</dbReference>
<dbReference type="InterPro" id="IPR005818">
    <property type="entry name" value="Histone_H1/H5_H15"/>
</dbReference>
<keyword evidence="3 7" id="KW-0158">Chromosome</keyword>
<keyword evidence="6 7" id="KW-0539">Nucleus</keyword>
<evidence type="ECO:0000313" key="11">
    <source>
        <dbReference type="Proteomes" id="UP000298663"/>
    </source>
</evidence>
<evidence type="ECO:0000256" key="5">
    <source>
        <dbReference type="ARBA" id="ARBA00023125"/>
    </source>
</evidence>
<dbReference type="InterPro" id="IPR036388">
    <property type="entry name" value="WH-like_DNA-bd_sf"/>
</dbReference>
<keyword evidence="4" id="KW-0007">Acetylation</keyword>
<dbReference type="GO" id="GO:0045910">
    <property type="term" value="P:negative regulation of DNA recombination"/>
    <property type="evidence" value="ECO:0007669"/>
    <property type="project" value="TreeGrafter"/>
</dbReference>
<evidence type="ECO:0000313" key="10">
    <source>
        <dbReference type="EMBL" id="TKR80225.1"/>
    </source>
</evidence>
<feature type="region of interest" description="Disordered" evidence="8">
    <location>
        <begin position="141"/>
        <end position="240"/>
    </location>
</feature>
<dbReference type="GO" id="GO:0006334">
    <property type="term" value="P:nucleosome assembly"/>
    <property type="evidence" value="ECO:0007669"/>
    <property type="project" value="InterPro"/>
</dbReference>
<evidence type="ECO:0000256" key="4">
    <source>
        <dbReference type="ARBA" id="ARBA00022990"/>
    </source>
</evidence>
<gene>
    <name evidence="10" type="ORF">L596_014331</name>
</gene>
<keyword evidence="11" id="KW-1185">Reference proteome</keyword>
<dbReference type="PANTHER" id="PTHR11467">
    <property type="entry name" value="HISTONE H1"/>
    <property type="match status" value="1"/>
</dbReference>
<dbReference type="GO" id="GO:0030527">
    <property type="term" value="F:structural constituent of chromatin"/>
    <property type="evidence" value="ECO:0007669"/>
    <property type="project" value="InterPro"/>
</dbReference>
<dbReference type="InterPro" id="IPR036390">
    <property type="entry name" value="WH_DNA-bd_sf"/>
</dbReference>
<dbReference type="PANTHER" id="PTHR11467:SF36">
    <property type="entry name" value="HISTONE 24-RELATED"/>
    <property type="match status" value="1"/>
</dbReference>
<feature type="domain" description="H15" evidence="9">
    <location>
        <begin position="48"/>
        <end position="124"/>
    </location>
</feature>
<comment type="similarity">
    <text evidence="7">Belongs to the histone H1/H5 family.</text>
</comment>
<dbReference type="STRING" id="34508.A0A4V6A2R7"/>